<sequence length="358" mass="41769">MDKVRVGLLTIHDTHNYGSLLQTIGLYKALLNLGVDVTIIDYKCKAITERESTAPLSEARSIKQVIQSLLWHNSLKKKRNSFWAYLSYNTKLTKPYDRTSISQANGLFDVFLVGSDIVWGLEITGHDMTYFLDFTEDNKRRLAFSSSVGTKWSEEASKKIKPLIDRFEQISVREQLARDWIYDLTGKTVSVTCDPTMLLPSEYWQNQIKGIKRLPYKYVFVYMSVGNTTIDDAKEYAKKYDLKVVFLNYYLHKKEVKNLKANTINEWLALIANAEAVFTASYHGLLFSLYYHKNVFYYNRGNTSRMISLCNELKITHREGNEKNLEQNIPIDYEFVDSIMERKRQYSWSILKGYFKVQ</sequence>
<dbReference type="InterPro" id="IPR007345">
    <property type="entry name" value="Polysacch_pyruvyl_Trfase"/>
</dbReference>
<dbReference type="GO" id="GO:0016740">
    <property type="term" value="F:transferase activity"/>
    <property type="evidence" value="ECO:0007669"/>
    <property type="project" value="UniProtKB-KW"/>
</dbReference>
<feature type="domain" description="Polysaccharide pyruvyl transferase" evidence="1">
    <location>
        <begin position="16"/>
        <end position="299"/>
    </location>
</feature>
<proteinExistence type="predicted"/>
<gene>
    <name evidence="2" type="ORF">IAC10_14810</name>
</gene>
<dbReference type="AlphaFoldDB" id="A0A9D1F2P0"/>
<dbReference type="EMBL" id="DVIU01000303">
    <property type="protein sequence ID" value="HIS37872.1"/>
    <property type="molecule type" value="Genomic_DNA"/>
</dbReference>
<dbReference type="Proteomes" id="UP000823928">
    <property type="component" value="Unassembled WGS sequence"/>
</dbReference>
<keyword evidence="2" id="KW-0808">Transferase</keyword>
<protein>
    <submittedName>
        <fullName evidence="2">Polysaccharide pyruvyl transferase family protein</fullName>
    </submittedName>
</protein>
<name>A0A9D1F2P0_9BACT</name>
<organism evidence="2 3">
    <name type="scientific">Candidatus Scatousia excrementigallinarum</name>
    <dbReference type="NCBI Taxonomy" id="2840935"/>
    <lineage>
        <taxon>Bacteria</taxon>
        <taxon>Candidatus Scatousia</taxon>
    </lineage>
</organism>
<accession>A0A9D1F2P0</accession>
<evidence type="ECO:0000259" key="1">
    <source>
        <dbReference type="Pfam" id="PF04230"/>
    </source>
</evidence>
<evidence type="ECO:0000313" key="2">
    <source>
        <dbReference type="EMBL" id="HIS37872.1"/>
    </source>
</evidence>
<dbReference type="Pfam" id="PF04230">
    <property type="entry name" value="PS_pyruv_trans"/>
    <property type="match status" value="1"/>
</dbReference>
<reference evidence="2" key="2">
    <citation type="journal article" date="2021" name="PeerJ">
        <title>Extensive microbial diversity within the chicken gut microbiome revealed by metagenomics and culture.</title>
        <authorList>
            <person name="Gilroy R."/>
            <person name="Ravi A."/>
            <person name="Getino M."/>
            <person name="Pursley I."/>
            <person name="Horton D.L."/>
            <person name="Alikhan N.F."/>
            <person name="Baker D."/>
            <person name="Gharbi K."/>
            <person name="Hall N."/>
            <person name="Watson M."/>
            <person name="Adriaenssens E.M."/>
            <person name="Foster-Nyarko E."/>
            <person name="Jarju S."/>
            <person name="Secka A."/>
            <person name="Antonio M."/>
            <person name="Oren A."/>
            <person name="Chaudhuri R.R."/>
            <person name="La Ragione R."/>
            <person name="Hildebrand F."/>
            <person name="Pallen M.J."/>
        </authorList>
    </citation>
    <scope>NUCLEOTIDE SEQUENCE</scope>
    <source>
        <strain evidence="2">6276</strain>
    </source>
</reference>
<reference evidence="2" key="1">
    <citation type="submission" date="2020-10" db="EMBL/GenBank/DDBJ databases">
        <authorList>
            <person name="Gilroy R."/>
        </authorList>
    </citation>
    <scope>NUCLEOTIDE SEQUENCE</scope>
    <source>
        <strain evidence="2">6276</strain>
    </source>
</reference>
<comment type="caution">
    <text evidence="2">The sequence shown here is derived from an EMBL/GenBank/DDBJ whole genome shotgun (WGS) entry which is preliminary data.</text>
</comment>
<evidence type="ECO:0000313" key="3">
    <source>
        <dbReference type="Proteomes" id="UP000823928"/>
    </source>
</evidence>